<organism evidence="2 3">
    <name type="scientific">Salinibacillus aidingensis</name>
    <dbReference type="NCBI Taxonomy" id="237684"/>
    <lineage>
        <taxon>Bacteria</taxon>
        <taxon>Bacillati</taxon>
        <taxon>Bacillota</taxon>
        <taxon>Bacilli</taxon>
        <taxon>Bacillales</taxon>
        <taxon>Bacillaceae</taxon>
        <taxon>Salinibacillus</taxon>
    </lineage>
</organism>
<name>A0ABN1BJM1_9BACI</name>
<evidence type="ECO:0000313" key="2">
    <source>
        <dbReference type="EMBL" id="GAA0499052.1"/>
    </source>
</evidence>
<comment type="caution">
    <text evidence="2">The sequence shown here is derived from an EMBL/GenBank/DDBJ whole genome shotgun (WGS) entry which is preliminary data.</text>
</comment>
<evidence type="ECO:0000313" key="3">
    <source>
        <dbReference type="Proteomes" id="UP001500880"/>
    </source>
</evidence>
<evidence type="ECO:0000256" key="1">
    <source>
        <dbReference type="SAM" id="MobiDB-lite"/>
    </source>
</evidence>
<dbReference type="EMBL" id="BAAADO010000006">
    <property type="protein sequence ID" value="GAA0499052.1"/>
    <property type="molecule type" value="Genomic_DNA"/>
</dbReference>
<gene>
    <name evidence="2" type="ORF">GCM10008986_27730</name>
</gene>
<accession>A0ABN1BJM1</accession>
<protein>
    <submittedName>
        <fullName evidence="2">Uncharacterized protein</fullName>
    </submittedName>
</protein>
<sequence>MEKMKKVLSISFLIMLVMVFTIGCSSITIPGENGEEMEIDLSETEDGNVDVSMKASEGNEESFEMSSDGESATISSSDGETSFSSQSGENVSLPKSFPKDFPMPSGAELIAVSEMNDLAREGVEIDSVSYNFSGDINKAMDDFKTFAESNGYEIVAETNINGMLTIQAEKGENEYFSGSLIPEAEDETQIAADVQIGSPN</sequence>
<proteinExistence type="predicted"/>
<keyword evidence="3" id="KW-1185">Reference proteome</keyword>
<feature type="region of interest" description="Disordered" evidence="1">
    <location>
        <begin position="54"/>
        <end position="97"/>
    </location>
</feature>
<dbReference type="PROSITE" id="PS51257">
    <property type="entry name" value="PROKAR_LIPOPROTEIN"/>
    <property type="match status" value="1"/>
</dbReference>
<feature type="compositionally biased region" description="Polar residues" evidence="1">
    <location>
        <begin position="64"/>
        <end position="90"/>
    </location>
</feature>
<reference evidence="2 3" key="1">
    <citation type="journal article" date="2019" name="Int. J. Syst. Evol. Microbiol.">
        <title>The Global Catalogue of Microorganisms (GCM) 10K type strain sequencing project: providing services to taxonomists for standard genome sequencing and annotation.</title>
        <authorList>
            <consortium name="The Broad Institute Genomics Platform"/>
            <consortium name="The Broad Institute Genome Sequencing Center for Infectious Disease"/>
            <person name="Wu L."/>
            <person name="Ma J."/>
        </authorList>
    </citation>
    <scope>NUCLEOTIDE SEQUENCE [LARGE SCALE GENOMIC DNA]</scope>
    <source>
        <strain evidence="2 3">JCM 12389</strain>
    </source>
</reference>
<dbReference type="Proteomes" id="UP001500880">
    <property type="component" value="Unassembled WGS sequence"/>
</dbReference>